<dbReference type="GO" id="GO:0003735">
    <property type="term" value="F:structural constituent of ribosome"/>
    <property type="evidence" value="ECO:0007669"/>
    <property type="project" value="TreeGrafter"/>
</dbReference>
<keyword evidence="5" id="KW-0687">Ribonucleoprotein</keyword>
<keyword evidence="3" id="KW-0963">Cytoplasm</keyword>
<comment type="subcellular location">
    <subcellularLocation>
        <location evidence="1">Cytoplasm</location>
    </subcellularLocation>
</comment>
<dbReference type="Proteomes" id="UP001202328">
    <property type="component" value="Unassembled WGS sequence"/>
</dbReference>
<keyword evidence="4" id="KW-0689">Ribosomal protein</keyword>
<comment type="similarity">
    <text evidence="2">Belongs to the eukaryotic ribosomal protein eS10 family.</text>
</comment>
<dbReference type="PANTHER" id="PTHR12146:SF0">
    <property type="entry name" value="RIBOSOMAL PROTEIN S10"/>
    <property type="match status" value="1"/>
</dbReference>
<dbReference type="Pfam" id="PF03501">
    <property type="entry name" value="S10_plectin"/>
    <property type="match status" value="1"/>
</dbReference>
<organism evidence="8 9">
    <name type="scientific">Papaver atlanticum</name>
    <dbReference type="NCBI Taxonomy" id="357466"/>
    <lineage>
        <taxon>Eukaryota</taxon>
        <taxon>Viridiplantae</taxon>
        <taxon>Streptophyta</taxon>
        <taxon>Embryophyta</taxon>
        <taxon>Tracheophyta</taxon>
        <taxon>Spermatophyta</taxon>
        <taxon>Magnoliopsida</taxon>
        <taxon>Ranunculales</taxon>
        <taxon>Papaveraceae</taxon>
        <taxon>Papaveroideae</taxon>
        <taxon>Papaver</taxon>
    </lineage>
</organism>
<dbReference type="InterPro" id="IPR005326">
    <property type="entry name" value="Plectin_eS10_N"/>
</dbReference>
<dbReference type="GO" id="GO:0003723">
    <property type="term" value="F:RNA binding"/>
    <property type="evidence" value="ECO:0007669"/>
    <property type="project" value="TreeGrafter"/>
</dbReference>
<evidence type="ECO:0000259" key="7">
    <source>
        <dbReference type="Pfam" id="PF03501"/>
    </source>
</evidence>
<accession>A0AAD4SC45</accession>
<gene>
    <name evidence="8" type="ORF">MKW98_025414</name>
</gene>
<feature type="region of interest" description="Disordered" evidence="6">
    <location>
        <begin position="56"/>
        <end position="117"/>
    </location>
</feature>
<comment type="caution">
    <text evidence="8">The sequence shown here is derived from an EMBL/GenBank/DDBJ whole genome shotgun (WGS) entry which is preliminary data.</text>
</comment>
<dbReference type="InterPro" id="IPR037447">
    <property type="entry name" value="Ribosomal_eS10"/>
</dbReference>
<dbReference type="InterPro" id="IPR036388">
    <property type="entry name" value="WH-like_DNA-bd_sf"/>
</dbReference>
<evidence type="ECO:0000313" key="9">
    <source>
        <dbReference type="Proteomes" id="UP001202328"/>
    </source>
</evidence>
<evidence type="ECO:0000256" key="4">
    <source>
        <dbReference type="ARBA" id="ARBA00022980"/>
    </source>
</evidence>
<dbReference type="Gene3D" id="1.10.10.10">
    <property type="entry name" value="Winged helix-like DNA-binding domain superfamily/Winged helix DNA-binding domain"/>
    <property type="match status" value="1"/>
</dbReference>
<evidence type="ECO:0000256" key="6">
    <source>
        <dbReference type="SAM" id="MobiDB-lite"/>
    </source>
</evidence>
<evidence type="ECO:0000256" key="2">
    <source>
        <dbReference type="ARBA" id="ARBA00007278"/>
    </source>
</evidence>
<dbReference type="PANTHER" id="PTHR12146">
    <property type="entry name" value="40S RIBOSOMAL PROTEIN S10"/>
    <property type="match status" value="1"/>
</dbReference>
<evidence type="ECO:0000256" key="3">
    <source>
        <dbReference type="ARBA" id="ARBA00022490"/>
    </source>
</evidence>
<evidence type="ECO:0000313" key="8">
    <source>
        <dbReference type="EMBL" id="KAI3895623.1"/>
    </source>
</evidence>
<dbReference type="AlphaFoldDB" id="A0AAD4SC45"/>
<dbReference type="EMBL" id="JAJJMB010011896">
    <property type="protein sequence ID" value="KAI3895623.1"/>
    <property type="molecule type" value="Genomic_DNA"/>
</dbReference>
<feature type="domain" description="Plectin/eS10 N-terminal" evidence="7">
    <location>
        <begin position="27"/>
        <end position="59"/>
    </location>
</feature>
<name>A0AAD4SC45_9MAGN</name>
<evidence type="ECO:0000256" key="1">
    <source>
        <dbReference type="ARBA" id="ARBA00004496"/>
    </source>
</evidence>
<reference evidence="8" key="1">
    <citation type="submission" date="2022-04" db="EMBL/GenBank/DDBJ databases">
        <title>A functionally conserved STORR gene fusion in Papaver species that diverged 16.8 million years ago.</title>
        <authorList>
            <person name="Catania T."/>
        </authorList>
    </citation>
    <scope>NUCLEOTIDE SEQUENCE</scope>
    <source>
        <strain evidence="8">S-188037</strain>
    </source>
</reference>
<feature type="compositionally biased region" description="Basic and acidic residues" evidence="6">
    <location>
        <begin position="70"/>
        <end position="90"/>
    </location>
</feature>
<protein>
    <recommendedName>
        <fullName evidence="7">Plectin/eS10 N-terminal domain-containing protein</fullName>
    </recommendedName>
</protein>
<proteinExistence type="inferred from homology"/>
<evidence type="ECO:0000256" key="5">
    <source>
        <dbReference type="ARBA" id="ARBA00023274"/>
    </source>
</evidence>
<keyword evidence="9" id="KW-1185">Reference proteome</keyword>
<sequence length="117" mass="13324">MFQVFDFTDLCKYFIIFNGGFIFDLLREHYWFLTNDGIEFLRTYLNLPSEIVPDTLKKSAQTGRAPQGDRPWRNYEGGDRPRFGGDRDGYRGGPRRGAPEEFGGDKGGCSNRVSATV</sequence>
<dbReference type="GO" id="GO:0022627">
    <property type="term" value="C:cytosolic small ribosomal subunit"/>
    <property type="evidence" value="ECO:0007669"/>
    <property type="project" value="TreeGrafter"/>
</dbReference>